<dbReference type="PANTHER" id="PTHR23519:SF1">
    <property type="entry name" value="AUTOPHAGY-RELATED PROTEIN 22"/>
    <property type="match status" value="1"/>
</dbReference>
<dbReference type="RefSeq" id="WP_091837880.1">
    <property type="nucleotide sequence ID" value="NZ_FPAA01000009.1"/>
</dbReference>
<evidence type="ECO:0000256" key="3">
    <source>
        <dbReference type="ARBA" id="ARBA00022692"/>
    </source>
</evidence>
<dbReference type="Pfam" id="PF11700">
    <property type="entry name" value="ATG22"/>
    <property type="match status" value="1"/>
</dbReference>
<evidence type="ECO:0000256" key="6">
    <source>
        <dbReference type="SAM" id="Phobius"/>
    </source>
</evidence>
<name>A0A1I6T9X0_9BACL</name>
<evidence type="ECO:0000256" key="2">
    <source>
        <dbReference type="ARBA" id="ARBA00022448"/>
    </source>
</evidence>
<protein>
    <submittedName>
        <fullName evidence="8">MFS transporter, UMF1 family</fullName>
    </submittedName>
</protein>
<dbReference type="InterPro" id="IPR036259">
    <property type="entry name" value="MFS_trans_sf"/>
</dbReference>
<feature type="transmembrane region" description="Helical" evidence="6">
    <location>
        <begin position="272"/>
        <end position="290"/>
    </location>
</feature>
<dbReference type="InterPro" id="IPR050495">
    <property type="entry name" value="ATG22/LtaA_families"/>
</dbReference>
<proteinExistence type="predicted"/>
<evidence type="ECO:0000259" key="7">
    <source>
        <dbReference type="PROSITE" id="PS50850"/>
    </source>
</evidence>
<feature type="transmembrane region" description="Helical" evidence="6">
    <location>
        <begin position="391"/>
        <end position="410"/>
    </location>
</feature>
<comment type="subcellular location">
    <subcellularLocation>
        <location evidence="1">Cell membrane</location>
        <topology evidence="1">Multi-pass membrane protein</topology>
    </subcellularLocation>
</comment>
<evidence type="ECO:0000256" key="4">
    <source>
        <dbReference type="ARBA" id="ARBA00022989"/>
    </source>
</evidence>
<keyword evidence="4 6" id="KW-1133">Transmembrane helix</keyword>
<keyword evidence="3 6" id="KW-0812">Transmembrane</keyword>
<dbReference type="AlphaFoldDB" id="A0A1I6T9X0"/>
<dbReference type="InterPro" id="IPR024671">
    <property type="entry name" value="Atg22-like"/>
</dbReference>
<keyword evidence="2" id="KW-0813">Transport</keyword>
<dbReference type="InterPro" id="IPR020846">
    <property type="entry name" value="MFS_dom"/>
</dbReference>
<dbReference type="SUPFAM" id="SSF103473">
    <property type="entry name" value="MFS general substrate transporter"/>
    <property type="match status" value="1"/>
</dbReference>
<evidence type="ECO:0000313" key="8">
    <source>
        <dbReference type="EMBL" id="SFS85767.1"/>
    </source>
</evidence>
<sequence>MNQKAVRAWVFYDWANSAFATTIMAVVMPIYYADIAAKNLAGEVKTAYWGYTQSIALVLVFLLSPVLGAIADATGSKRPFMRFFTYMGVIATSLLFFVGEGDWAFASLLVILGTVAFSGGNVFYDAYLPDLVPDEERDMVSSRGYAFGYIGGGLLLALNLAMITFPTAFFLPNGTVATQVSFLTVGIWWFVFSLPFFRHVHDRKEAKTDSRHPFLLAKEGVRSTINTIRKLGRYPELLKYLISFWFFSDGINTLIKMATIYGREIGIGQQDLIAALLITQFVGIPSTLLIGKLSNRLGAKSTLLFTIFSYFLIVLLGFFMHTAFHFYLLAILVGLVQGGSQALSRSIFSRLIPPQQSAEFFGLYGLSGKFASIFGPAAFGFLGQITGSSRYGIAALALFFLVGFIMLYVVDIDKGRKEVNSLS</sequence>
<keyword evidence="5 6" id="KW-0472">Membrane</keyword>
<feature type="transmembrane region" description="Helical" evidence="6">
    <location>
        <begin position="12"/>
        <end position="31"/>
    </location>
</feature>
<gene>
    <name evidence="8" type="ORF">SAMN05444972_109101</name>
</gene>
<evidence type="ECO:0000256" key="1">
    <source>
        <dbReference type="ARBA" id="ARBA00004651"/>
    </source>
</evidence>
<feature type="transmembrane region" description="Helical" evidence="6">
    <location>
        <begin position="83"/>
        <end position="99"/>
    </location>
</feature>
<feature type="transmembrane region" description="Helical" evidence="6">
    <location>
        <begin position="360"/>
        <end position="385"/>
    </location>
</feature>
<dbReference type="CDD" id="cd17482">
    <property type="entry name" value="MFS_YxiO_like"/>
    <property type="match status" value="1"/>
</dbReference>
<feature type="transmembrane region" description="Helical" evidence="6">
    <location>
        <begin position="302"/>
        <end position="320"/>
    </location>
</feature>
<evidence type="ECO:0000256" key="5">
    <source>
        <dbReference type="ARBA" id="ARBA00023136"/>
    </source>
</evidence>
<feature type="transmembrane region" description="Helical" evidence="6">
    <location>
        <begin position="105"/>
        <end position="124"/>
    </location>
</feature>
<dbReference type="PROSITE" id="PS50850">
    <property type="entry name" value="MFS"/>
    <property type="match status" value="1"/>
</dbReference>
<dbReference type="GO" id="GO:0022857">
    <property type="term" value="F:transmembrane transporter activity"/>
    <property type="evidence" value="ECO:0007669"/>
    <property type="project" value="InterPro"/>
</dbReference>
<dbReference type="GO" id="GO:0005886">
    <property type="term" value="C:plasma membrane"/>
    <property type="evidence" value="ECO:0007669"/>
    <property type="project" value="UniProtKB-SubCell"/>
</dbReference>
<feature type="transmembrane region" description="Helical" evidence="6">
    <location>
        <begin position="51"/>
        <end position="71"/>
    </location>
</feature>
<keyword evidence="9" id="KW-1185">Reference proteome</keyword>
<feature type="transmembrane region" description="Helical" evidence="6">
    <location>
        <begin position="145"/>
        <end position="170"/>
    </location>
</feature>
<feature type="transmembrane region" description="Helical" evidence="6">
    <location>
        <begin position="176"/>
        <end position="197"/>
    </location>
</feature>
<feature type="transmembrane region" description="Helical" evidence="6">
    <location>
        <begin position="237"/>
        <end position="260"/>
    </location>
</feature>
<feature type="domain" description="Major facilitator superfamily (MFS) profile" evidence="7">
    <location>
        <begin position="1"/>
        <end position="415"/>
    </location>
</feature>
<evidence type="ECO:0000313" key="9">
    <source>
        <dbReference type="Proteomes" id="UP000198660"/>
    </source>
</evidence>
<reference evidence="9" key="1">
    <citation type="submission" date="2016-10" db="EMBL/GenBank/DDBJ databases">
        <authorList>
            <person name="Varghese N."/>
            <person name="Submissions S."/>
        </authorList>
    </citation>
    <scope>NUCLEOTIDE SEQUENCE [LARGE SCALE GENOMIC DNA]</scope>
    <source>
        <strain evidence="9">DSM 45789</strain>
    </source>
</reference>
<dbReference type="EMBL" id="FPAA01000009">
    <property type="protein sequence ID" value="SFS85767.1"/>
    <property type="molecule type" value="Genomic_DNA"/>
</dbReference>
<dbReference type="PANTHER" id="PTHR23519">
    <property type="entry name" value="AUTOPHAGY-RELATED PROTEIN 22"/>
    <property type="match status" value="1"/>
</dbReference>
<accession>A0A1I6T9X0</accession>
<dbReference type="Proteomes" id="UP000198660">
    <property type="component" value="Unassembled WGS sequence"/>
</dbReference>
<dbReference type="OrthoDB" id="9768783at2"/>
<feature type="transmembrane region" description="Helical" evidence="6">
    <location>
        <begin position="326"/>
        <end position="348"/>
    </location>
</feature>
<dbReference type="Gene3D" id="1.20.1250.20">
    <property type="entry name" value="MFS general substrate transporter like domains"/>
    <property type="match status" value="1"/>
</dbReference>
<organism evidence="8 9">
    <name type="scientific">Marininema halotolerans</name>
    <dbReference type="NCBI Taxonomy" id="1155944"/>
    <lineage>
        <taxon>Bacteria</taxon>
        <taxon>Bacillati</taxon>
        <taxon>Bacillota</taxon>
        <taxon>Bacilli</taxon>
        <taxon>Bacillales</taxon>
        <taxon>Thermoactinomycetaceae</taxon>
        <taxon>Marininema</taxon>
    </lineage>
</organism>